<dbReference type="PANTHER" id="PTHR13019">
    <property type="entry name" value="GOLGI APPARATUS MEMBRANE PROTEIN TVP23"/>
    <property type="match status" value="1"/>
</dbReference>
<accession>A0A5J4YRE5</accession>
<dbReference type="PANTHER" id="PTHR13019:SF7">
    <property type="entry name" value="GOLGI APPARATUS MEMBRANE PROTEIN TVP23"/>
    <property type="match status" value="1"/>
</dbReference>
<dbReference type="OMA" id="KMIWWID"/>
<feature type="transmembrane region" description="Helical" evidence="6">
    <location>
        <begin position="43"/>
        <end position="63"/>
    </location>
</feature>
<dbReference type="OrthoDB" id="2151161at2759"/>
<dbReference type="EMBL" id="VRMN01000007">
    <property type="protein sequence ID" value="KAA8493372.1"/>
    <property type="molecule type" value="Genomic_DNA"/>
</dbReference>
<dbReference type="Pfam" id="PF05832">
    <property type="entry name" value="DUF846"/>
    <property type="match status" value="1"/>
</dbReference>
<comment type="similarity">
    <text evidence="2 6">Belongs to the TVP23 family.</text>
</comment>
<feature type="transmembrane region" description="Helical" evidence="6">
    <location>
        <begin position="146"/>
        <end position="167"/>
    </location>
</feature>
<feature type="transmembrane region" description="Helical" evidence="6">
    <location>
        <begin position="69"/>
        <end position="87"/>
    </location>
</feature>
<sequence length="224" mass="24547">MAGVGSSAFYDAEAGELPEVSGTPIDANEGVVSSVMRASAHPVAAFFHVAFKIAAVVAYLMLGWFVQDFVIQFVVTVTLLAFDFWTVKNVTGRLMVGLRWWSDVNEDGSTTWRFETLADANATHASGTQDATAASSAQINSMDARVFWWSLYITPIVWVLLGIVCVLKFHISWLIVVCVAIILSGANLVGYFYCDKEAQKRLQKAVGESFLNAALNRFMPSWSS</sequence>
<evidence type="ECO:0000256" key="1">
    <source>
        <dbReference type="ARBA" id="ARBA00004141"/>
    </source>
</evidence>
<dbReference type="AlphaFoldDB" id="A0A5J4YRE5"/>
<gene>
    <name evidence="7" type="ORF">FVE85_8817</name>
</gene>
<dbReference type="InterPro" id="IPR008564">
    <property type="entry name" value="TVP23-like"/>
</dbReference>
<organism evidence="7 8">
    <name type="scientific">Porphyridium purpureum</name>
    <name type="common">Red alga</name>
    <name type="synonym">Porphyridium cruentum</name>
    <dbReference type="NCBI Taxonomy" id="35688"/>
    <lineage>
        <taxon>Eukaryota</taxon>
        <taxon>Rhodophyta</taxon>
        <taxon>Bangiophyceae</taxon>
        <taxon>Porphyridiales</taxon>
        <taxon>Porphyridiaceae</taxon>
        <taxon>Porphyridium</taxon>
    </lineage>
</organism>
<keyword evidence="4 6" id="KW-1133">Transmembrane helix</keyword>
<dbReference type="GO" id="GO:0000139">
    <property type="term" value="C:Golgi membrane"/>
    <property type="evidence" value="ECO:0007669"/>
    <property type="project" value="TreeGrafter"/>
</dbReference>
<name>A0A5J4YRE5_PORPP</name>
<evidence type="ECO:0000256" key="6">
    <source>
        <dbReference type="RuleBase" id="RU361206"/>
    </source>
</evidence>
<evidence type="ECO:0000313" key="7">
    <source>
        <dbReference type="EMBL" id="KAA8493372.1"/>
    </source>
</evidence>
<evidence type="ECO:0000256" key="3">
    <source>
        <dbReference type="ARBA" id="ARBA00022692"/>
    </source>
</evidence>
<keyword evidence="8" id="KW-1185">Reference proteome</keyword>
<keyword evidence="5 6" id="KW-0472">Membrane</keyword>
<comment type="subcellular location">
    <subcellularLocation>
        <location evidence="1 6">Membrane</location>
        <topology evidence="1 6">Multi-pass membrane protein</topology>
    </subcellularLocation>
</comment>
<proteinExistence type="inferred from homology"/>
<evidence type="ECO:0000256" key="2">
    <source>
        <dbReference type="ARBA" id="ARBA00005467"/>
    </source>
</evidence>
<dbReference type="Proteomes" id="UP000324585">
    <property type="component" value="Unassembled WGS sequence"/>
</dbReference>
<evidence type="ECO:0000256" key="4">
    <source>
        <dbReference type="ARBA" id="ARBA00022989"/>
    </source>
</evidence>
<evidence type="ECO:0000313" key="8">
    <source>
        <dbReference type="Proteomes" id="UP000324585"/>
    </source>
</evidence>
<dbReference type="GO" id="GO:0009306">
    <property type="term" value="P:protein secretion"/>
    <property type="evidence" value="ECO:0007669"/>
    <property type="project" value="TreeGrafter"/>
</dbReference>
<feature type="transmembrane region" description="Helical" evidence="6">
    <location>
        <begin position="173"/>
        <end position="194"/>
    </location>
</feature>
<keyword evidence="3 6" id="KW-0812">Transmembrane</keyword>
<dbReference type="GO" id="GO:0016192">
    <property type="term" value="P:vesicle-mediated transport"/>
    <property type="evidence" value="ECO:0007669"/>
    <property type="project" value="TreeGrafter"/>
</dbReference>
<evidence type="ECO:0000256" key="5">
    <source>
        <dbReference type="ARBA" id="ARBA00023136"/>
    </source>
</evidence>
<reference evidence="8" key="1">
    <citation type="journal article" date="2019" name="Nat. Commun.">
        <title>Expansion of phycobilisome linker gene families in mesophilic red algae.</title>
        <authorList>
            <person name="Lee J."/>
            <person name="Kim D."/>
            <person name="Bhattacharya D."/>
            <person name="Yoon H.S."/>
        </authorList>
    </citation>
    <scope>NUCLEOTIDE SEQUENCE [LARGE SCALE GENOMIC DNA]</scope>
    <source>
        <strain evidence="8">CCMP 1328</strain>
    </source>
</reference>
<comment type="caution">
    <text evidence="7">The sequence shown here is derived from an EMBL/GenBank/DDBJ whole genome shotgun (WGS) entry which is preliminary data.</text>
</comment>
<protein>
    <recommendedName>
        <fullName evidence="6">Golgi apparatus membrane protein TVP23 homolog</fullName>
    </recommendedName>
</protein>